<evidence type="ECO:0000256" key="4">
    <source>
        <dbReference type="ARBA" id="ARBA00022729"/>
    </source>
</evidence>
<gene>
    <name evidence="11" type="ORF">Sjap_017334</name>
</gene>
<accession>A0AAP0I5Z2</accession>
<protein>
    <recommendedName>
        <fullName evidence="10">Protein kinase domain-containing protein</fullName>
    </recommendedName>
</protein>
<keyword evidence="2" id="KW-0433">Leucine-rich repeat</keyword>
<dbReference type="Proteomes" id="UP001417504">
    <property type="component" value="Unassembled WGS sequence"/>
</dbReference>
<evidence type="ECO:0000256" key="8">
    <source>
        <dbReference type="SAM" id="Phobius"/>
    </source>
</evidence>
<evidence type="ECO:0000313" key="11">
    <source>
        <dbReference type="EMBL" id="KAK9109274.1"/>
    </source>
</evidence>
<dbReference type="PROSITE" id="PS50011">
    <property type="entry name" value="PROTEIN_KINASE_DOM"/>
    <property type="match status" value="1"/>
</dbReference>
<evidence type="ECO:0000259" key="10">
    <source>
        <dbReference type="PROSITE" id="PS50011"/>
    </source>
</evidence>
<organism evidence="11 12">
    <name type="scientific">Stephania japonica</name>
    <dbReference type="NCBI Taxonomy" id="461633"/>
    <lineage>
        <taxon>Eukaryota</taxon>
        <taxon>Viridiplantae</taxon>
        <taxon>Streptophyta</taxon>
        <taxon>Embryophyta</taxon>
        <taxon>Tracheophyta</taxon>
        <taxon>Spermatophyta</taxon>
        <taxon>Magnoliopsida</taxon>
        <taxon>Ranunculales</taxon>
        <taxon>Menispermaceae</taxon>
        <taxon>Menispermoideae</taxon>
        <taxon>Cissampelideae</taxon>
        <taxon>Stephania</taxon>
    </lineage>
</organism>
<feature type="signal peptide" evidence="9">
    <location>
        <begin position="1"/>
        <end position="28"/>
    </location>
</feature>
<feature type="chain" id="PRO_5042871775" description="Protein kinase domain-containing protein" evidence="9">
    <location>
        <begin position="29"/>
        <end position="666"/>
    </location>
</feature>
<dbReference type="InterPro" id="IPR032675">
    <property type="entry name" value="LRR_dom_sf"/>
</dbReference>
<name>A0AAP0I5Z2_9MAGN</name>
<feature type="transmembrane region" description="Helical" evidence="8">
    <location>
        <begin position="298"/>
        <end position="319"/>
    </location>
</feature>
<dbReference type="InterPro" id="IPR001611">
    <property type="entry name" value="Leu-rich_rpt"/>
</dbReference>
<dbReference type="Gene3D" id="3.80.10.10">
    <property type="entry name" value="Ribonuclease Inhibitor"/>
    <property type="match status" value="2"/>
</dbReference>
<dbReference type="SUPFAM" id="SSF52058">
    <property type="entry name" value="L domain-like"/>
    <property type="match status" value="1"/>
</dbReference>
<dbReference type="AlphaFoldDB" id="A0AAP0I5Z2"/>
<feature type="domain" description="Protein kinase" evidence="10">
    <location>
        <begin position="389"/>
        <end position="653"/>
    </location>
</feature>
<dbReference type="InterPro" id="IPR011009">
    <property type="entry name" value="Kinase-like_dom_sf"/>
</dbReference>
<keyword evidence="5" id="KW-0677">Repeat</keyword>
<evidence type="ECO:0000256" key="7">
    <source>
        <dbReference type="ARBA" id="ARBA00023136"/>
    </source>
</evidence>
<comment type="subcellular location">
    <subcellularLocation>
        <location evidence="1">Membrane</location>
    </subcellularLocation>
</comment>
<evidence type="ECO:0000256" key="1">
    <source>
        <dbReference type="ARBA" id="ARBA00004370"/>
    </source>
</evidence>
<dbReference type="InterPro" id="IPR000719">
    <property type="entry name" value="Prot_kinase_dom"/>
</dbReference>
<keyword evidence="4 9" id="KW-0732">Signal</keyword>
<dbReference type="EMBL" id="JBBNAE010000007">
    <property type="protein sequence ID" value="KAK9109274.1"/>
    <property type="molecule type" value="Genomic_DNA"/>
</dbReference>
<dbReference type="InterPro" id="IPR046959">
    <property type="entry name" value="PRK1-6/SRF4-like"/>
</dbReference>
<evidence type="ECO:0000256" key="2">
    <source>
        <dbReference type="ARBA" id="ARBA00022614"/>
    </source>
</evidence>
<evidence type="ECO:0000256" key="6">
    <source>
        <dbReference type="ARBA" id="ARBA00022989"/>
    </source>
</evidence>
<dbReference type="GO" id="GO:0005524">
    <property type="term" value="F:ATP binding"/>
    <property type="evidence" value="ECO:0007669"/>
    <property type="project" value="InterPro"/>
</dbReference>
<dbReference type="FunFam" id="3.80.10.10:FF:000400">
    <property type="entry name" value="Nuclear pore complex protein NUP107"/>
    <property type="match status" value="1"/>
</dbReference>
<dbReference type="Pfam" id="PF00069">
    <property type="entry name" value="Pkinase"/>
    <property type="match status" value="1"/>
</dbReference>
<comment type="caution">
    <text evidence="11">The sequence shown here is derived from an EMBL/GenBank/DDBJ whole genome shotgun (WGS) entry which is preliminary data.</text>
</comment>
<evidence type="ECO:0000256" key="3">
    <source>
        <dbReference type="ARBA" id="ARBA00022692"/>
    </source>
</evidence>
<dbReference type="SUPFAM" id="SSF56112">
    <property type="entry name" value="Protein kinase-like (PK-like)"/>
    <property type="match status" value="1"/>
</dbReference>
<proteinExistence type="predicted"/>
<dbReference type="Gene3D" id="1.10.510.10">
    <property type="entry name" value="Transferase(Phosphotransferase) domain 1"/>
    <property type="match status" value="1"/>
</dbReference>
<keyword evidence="7 8" id="KW-0472">Membrane</keyword>
<dbReference type="PANTHER" id="PTHR48007:SF37">
    <property type="entry name" value="LEUCINE-RICH REPEAT PROTEIN KINASE FAMILY PROTEIN"/>
    <property type="match status" value="1"/>
</dbReference>
<sequence length="666" mass="73377">MQPMQKHTPNTAMLFLFLVLLLSTYVSGSPAPDALALLSFKSKTDPHNRLHFTLTNRTEHEQEHDYEHCKWAGVTCAQRRVVRLVLEGLTLTGSFPNKTLSRLDQLRVLSLQNNSLTGPLPTDLSHLLNLKSLFLDHNNFSGSFPRSILTLHRLRAIDLSHNTFTGRIPFELVRMDRMGYLRLDSNRFDGAVPPLNQSDLAVFNVSANNLTGAVPVTAALSRFNASVFSGNLGLCGEIVRKECGSRGLPFFDYDHDHDHAHAPAAQPSGSVGQSEQIHGVVLGSHSSKSVEDRKKRGMIIGCSVFALFLVIGCVMRAIVLVRRKGGKAAETLVSTDSASAAAAEVMRVEEEDELGAKVKQMQGIQLAKSGTLVFCAGEAQVYSLDQLMRASAELLGRGSFGSTYKAVLDNHLIVTVKRLDAVKTSVTSREVFERYMESVGCLRHPNLVPLRSFFQAKEERLIIYDYQANGSLFSLVHGSRSARSKPLHWTSCLKIAEDVAQGLAYIHQASRLVHGNLKSSNILLGADFEACLTDYCLSALANSSREDTDHCGYAAPETRKCIGQTTPKSDVYSFGVLLLELLTGKLPSQQPFLLPEDLLSWVRSVREVEIGDENRVAMLLELATTCSVTSPEQRPTMWLVLKMIQEIKENVMLEDSEMSPSSTGYA</sequence>
<dbReference type="Pfam" id="PF00560">
    <property type="entry name" value="LRR_1"/>
    <property type="match status" value="3"/>
</dbReference>
<keyword evidence="12" id="KW-1185">Reference proteome</keyword>
<dbReference type="Gene3D" id="3.30.200.20">
    <property type="entry name" value="Phosphorylase Kinase, domain 1"/>
    <property type="match status" value="1"/>
</dbReference>
<keyword evidence="3 8" id="KW-0812">Transmembrane</keyword>
<evidence type="ECO:0000256" key="5">
    <source>
        <dbReference type="ARBA" id="ARBA00022737"/>
    </source>
</evidence>
<evidence type="ECO:0000313" key="12">
    <source>
        <dbReference type="Proteomes" id="UP001417504"/>
    </source>
</evidence>
<keyword evidence="6 8" id="KW-1133">Transmembrane helix</keyword>
<dbReference type="PANTHER" id="PTHR48007">
    <property type="entry name" value="LEUCINE-RICH REPEAT RECEPTOR-LIKE PROTEIN KINASE PXC1"/>
    <property type="match status" value="1"/>
</dbReference>
<dbReference type="GO" id="GO:0004672">
    <property type="term" value="F:protein kinase activity"/>
    <property type="evidence" value="ECO:0007669"/>
    <property type="project" value="InterPro"/>
</dbReference>
<evidence type="ECO:0000256" key="9">
    <source>
        <dbReference type="SAM" id="SignalP"/>
    </source>
</evidence>
<dbReference type="GO" id="GO:0016020">
    <property type="term" value="C:membrane"/>
    <property type="evidence" value="ECO:0007669"/>
    <property type="project" value="UniProtKB-SubCell"/>
</dbReference>
<reference evidence="11 12" key="1">
    <citation type="submission" date="2024-01" db="EMBL/GenBank/DDBJ databases">
        <title>Genome assemblies of Stephania.</title>
        <authorList>
            <person name="Yang L."/>
        </authorList>
    </citation>
    <scope>NUCLEOTIDE SEQUENCE [LARGE SCALE GENOMIC DNA]</scope>
    <source>
        <strain evidence="11">QJT</strain>
        <tissue evidence="11">Leaf</tissue>
    </source>
</reference>